<keyword evidence="8 10" id="KW-0472">Membrane</keyword>
<comment type="similarity">
    <text evidence="1 10">Belongs to the alphaproteobacteria porin family.</text>
</comment>
<organism evidence="11 12">
    <name type="scientific">Mesorhizobium denitrificans</name>
    <dbReference type="NCBI Taxonomy" id="2294114"/>
    <lineage>
        <taxon>Bacteria</taxon>
        <taxon>Pseudomonadati</taxon>
        <taxon>Pseudomonadota</taxon>
        <taxon>Alphaproteobacteria</taxon>
        <taxon>Hyphomicrobiales</taxon>
        <taxon>Phyllobacteriaceae</taxon>
        <taxon>Mesorhizobium</taxon>
    </lineage>
</organism>
<comment type="subcellular location">
    <subcellularLocation>
        <location evidence="10">Cell outer membrane</location>
        <topology evidence="10">Multi-pass membrane protein</topology>
    </subcellularLocation>
</comment>
<dbReference type="Gene3D" id="2.40.160.10">
    <property type="entry name" value="Porin"/>
    <property type="match status" value="1"/>
</dbReference>
<name>A0A371XIV4_9HYPH</name>
<sequence length="356" mass="37985">MNIKSLLLGSAAALVAVSGARAADAVNVAAEPEPAEYVRVCDTYGTGYFYIPGTETCLRIGGYVRVDFGMGDGPYGGHEVNGDDTYHNRARLSLRTWTGSETELGTLSTFTETRFNYQDENHGAGIDPITLNFAWVQLGGFRVGKDESAFTTFAGYAGGVIADDMIAYGNFDTNLISYTLDAGNGFSGIIALEMGEAGSAYEIDSYMPHVVAGAKYAGGWGAATGVFGYDSVNEEWAGKVRVDVNVNEQISLFVMGGYGTEDNGSSNNYKPWKGNWAVWGGGSFKVNDKATVNAQVSYDEGNGDDGDLAVAANVDYELVKGLHVIPEVTYSDYAGVNKSAPDSEGFGGYLRFQRNF</sequence>
<comment type="function">
    <text evidence="10">Forms passive diffusion pores that allow small molecular weight hydrophilic materials across the outer membrane.</text>
</comment>
<dbReference type="InterPro" id="IPR023614">
    <property type="entry name" value="Porin_dom_sf"/>
</dbReference>
<keyword evidence="12" id="KW-1185">Reference proteome</keyword>
<evidence type="ECO:0000256" key="8">
    <source>
        <dbReference type="ARBA" id="ARBA00023136"/>
    </source>
</evidence>
<evidence type="ECO:0000256" key="10">
    <source>
        <dbReference type="RuleBase" id="RU364005"/>
    </source>
</evidence>
<dbReference type="Proteomes" id="UP000262379">
    <property type="component" value="Unassembled WGS sequence"/>
</dbReference>
<dbReference type="InterPro" id="IPR003684">
    <property type="entry name" value="Porin_alphabac"/>
</dbReference>
<keyword evidence="5 10" id="KW-0732">Signal</keyword>
<dbReference type="RefSeq" id="WP_116622446.1">
    <property type="nucleotide sequence ID" value="NZ_QURN01000002.1"/>
</dbReference>
<keyword evidence="6 10" id="KW-0406">Ion transport</keyword>
<reference evidence="12" key="1">
    <citation type="submission" date="2018-08" db="EMBL/GenBank/DDBJ databases">
        <authorList>
            <person name="Im W.T."/>
        </authorList>
    </citation>
    <scope>NUCLEOTIDE SEQUENCE [LARGE SCALE GENOMIC DNA]</scope>
    <source>
        <strain evidence="12">LA-28</strain>
    </source>
</reference>
<evidence type="ECO:0000256" key="3">
    <source>
        <dbReference type="ARBA" id="ARBA00022452"/>
    </source>
</evidence>
<dbReference type="GO" id="GO:0015288">
    <property type="term" value="F:porin activity"/>
    <property type="evidence" value="ECO:0007669"/>
    <property type="project" value="UniProtKB-KW"/>
</dbReference>
<feature type="signal peptide" evidence="10">
    <location>
        <begin position="1"/>
        <end position="22"/>
    </location>
</feature>
<accession>A0A371XIV4</accession>
<evidence type="ECO:0000256" key="7">
    <source>
        <dbReference type="ARBA" id="ARBA00023114"/>
    </source>
</evidence>
<evidence type="ECO:0000256" key="6">
    <source>
        <dbReference type="ARBA" id="ARBA00023065"/>
    </source>
</evidence>
<evidence type="ECO:0000313" key="12">
    <source>
        <dbReference type="Proteomes" id="UP000262379"/>
    </source>
</evidence>
<comment type="domain">
    <text evidence="10">Consists of 16-stranded beta-barrel sheets, with large surface-exposed loops, that form a transmembrane pore at the center of each barrel. The pore is partially ocluded by a peptide loop that folds into the pore lumen.</text>
</comment>
<dbReference type="EMBL" id="QURN01000002">
    <property type="protein sequence ID" value="RFC69150.1"/>
    <property type="molecule type" value="Genomic_DNA"/>
</dbReference>
<dbReference type="SUPFAM" id="SSF56935">
    <property type="entry name" value="Porins"/>
    <property type="match status" value="1"/>
</dbReference>
<evidence type="ECO:0000256" key="1">
    <source>
        <dbReference type="ARBA" id="ARBA00009521"/>
    </source>
</evidence>
<dbReference type="AlphaFoldDB" id="A0A371XIV4"/>
<evidence type="ECO:0000256" key="9">
    <source>
        <dbReference type="ARBA" id="ARBA00023237"/>
    </source>
</evidence>
<keyword evidence="3 10" id="KW-1134">Transmembrane beta strand</keyword>
<keyword evidence="9 10" id="KW-0998">Cell outer membrane</keyword>
<evidence type="ECO:0000313" key="11">
    <source>
        <dbReference type="EMBL" id="RFC69150.1"/>
    </source>
</evidence>
<dbReference type="GO" id="GO:0006811">
    <property type="term" value="P:monoatomic ion transport"/>
    <property type="evidence" value="ECO:0007669"/>
    <property type="project" value="UniProtKB-KW"/>
</dbReference>
<evidence type="ECO:0000256" key="4">
    <source>
        <dbReference type="ARBA" id="ARBA00022692"/>
    </source>
</evidence>
<proteinExistence type="inferred from homology"/>
<dbReference type="GO" id="GO:0009279">
    <property type="term" value="C:cell outer membrane"/>
    <property type="evidence" value="ECO:0007669"/>
    <property type="project" value="UniProtKB-SubCell"/>
</dbReference>
<keyword evidence="2 10" id="KW-0813">Transport</keyword>
<feature type="chain" id="PRO_5016479537" description="Porin" evidence="10">
    <location>
        <begin position="23"/>
        <end position="356"/>
    </location>
</feature>
<gene>
    <name evidence="11" type="ORF">DY251_03440</name>
</gene>
<protein>
    <recommendedName>
        <fullName evidence="10">Porin</fullName>
    </recommendedName>
</protein>
<dbReference type="GO" id="GO:0046930">
    <property type="term" value="C:pore complex"/>
    <property type="evidence" value="ECO:0007669"/>
    <property type="project" value="UniProtKB-KW"/>
</dbReference>
<keyword evidence="4 10" id="KW-0812">Transmembrane</keyword>
<evidence type="ECO:0000256" key="5">
    <source>
        <dbReference type="ARBA" id="ARBA00022729"/>
    </source>
</evidence>
<dbReference type="Pfam" id="PF02530">
    <property type="entry name" value="Porin_2"/>
    <property type="match status" value="1"/>
</dbReference>
<keyword evidence="7 10" id="KW-0626">Porin</keyword>
<evidence type="ECO:0000256" key="2">
    <source>
        <dbReference type="ARBA" id="ARBA00022448"/>
    </source>
</evidence>
<comment type="caution">
    <text evidence="11">The sequence shown here is derived from an EMBL/GenBank/DDBJ whole genome shotgun (WGS) entry which is preliminary data.</text>
</comment>